<reference evidence="3" key="1">
    <citation type="journal article" date="2014" name="Int. J. Syst. Evol. Microbiol.">
        <title>Complete genome sequence of Corynebacterium casei LMG S-19264T (=DSM 44701T), isolated from a smear-ripened cheese.</title>
        <authorList>
            <consortium name="US DOE Joint Genome Institute (JGI-PGF)"/>
            <person name="Walter F."/>
            <person name="Albersmeier A."/>
            <person name="Kalinowski J."/>
            <person name="Ruckert C."/>
        </authorList>
    </citation>
    <scope>NUCLEOTIDE SEQUENCE</scope>
    <source>
        <strain evidence="3">JCM 31311</strain>
    </source>
</reference>
<comment type="caution">
    <text evidence="3">The sequence shown here is derived from an EMBL/GenBank/DDBJ whole genome shotgun (WGS) entry which is preliminary data.</text>
</comment>
<evidence type="ECO:0000313" key="4">
    <source>
        <dbReference type="Proteomes" id="UP000603865"/>
    </source>
</evidence>
<proteinExistence type="predicted"/>
<feature type="domain" description="DUF4397" evidence="2">
    <location>
        <begin position="30"/>
        <end position="143"/>
    </location>
</feature>
<evidence type="ECO:0000313" key="3">
    <source>
        <dbReference type="EMBL" id="GGR12474.1"/>
    </source>
</evidence>
<organism evidence="3 4">
    <name type="scientific">Deinococcus ruber</name>
    <dbReference type="NCBI Taxonomy" id="1848197"/>
    <lineage>
        <taxon>Bacteria</taxon>
        <taxon>Thermotogati</taxon>
        <taxon>Deinococcota</taxon>
        <taxon>Deinococci</taxon>
        <taxon>Deinococcales</taxon>
        <taxon>Deinococcaceae</taxon>
        <taxon>Deinococcus</taxon>
    </lineage>
</organism>
<dbReference type="EMBL" id="BMQL01000014">
    <property type="protein sequence ID" value="GGR12474.1"/>
    <property type="molecule type" value="Genomic_DNA"/>
</dbReference>
<accession>A0A918C8V9</accession>
<gene>
    <name evidence="3" type="ORF">GCM10008957_26740</name>
</gene>
<feature type="chain" id="PRO_5037503030" description="DUF4397 domain-containing protein" evidence="1">
    <location>
        <begin position="23"/>
        <end position="232"/>
    </location>
</feature>
<dbReference type="InterPro" id="IPR025510">
    <property type="entry name" value="DUF4397"/>
</dbReference>
<sequence>MNRNLMMSALALTTLALSTASAQMNDGKTAYVRVVHGVADAPAVDVFVDGTRTVANAPFKAVTPYGNVPAGKHNVMITAAGDKSAVVFQGDVTLTAGTYYTVAAVGYLKNLKPKIFTATSLNMNKGKAQVNVYHLSPDAPRVQALAVDYNSAPILPVGVAYGNEYTVNVDPMGVNLNIVPFGKTTPVVKNLTGLSVAGGKTYSIFALGTMSGKTLDFVVTEDKVVADSMMAK</sequence>
<reference evidence="3" key="2">
    <citation type="submission" date="2020-09" db="EMBL/GenBank/DDBJ databases">
        <authorList>
            <person name="Sun Q."/>
            <person name="Ohkuma M."/>
        </authorList>
    </citation>
    <scope>NUCLEOTIDE SEQUENCE</scope>
    <source>
        <strain evidence="3">JCM 31311</strain>
    </source>
</reference>
<dbReference type="RefSeq" id="WP_229776064.1">
    <property type="nucleotide sequence ID" value="NZ_BMQL01000014.1"/>
</dbReference>
<dbReference type="Proteomes" id="UP000603865">
    <property type="component" value="Unassembled WGS sequence"/>
</dbReference>
<protein>
    <recommendedName>
        <fullName evidence="2">DUF4397 domain-containing protein</fullName>
    </recommendedName>
</protein>
<name>A0A918C8V9_9DEIO</name>
<feature type="signal peptide" evidence="1">
    <location>
        <begin position="1"/>
        <end position="22"/>
    </location>
</feature>
<keyword evidence="4" id="KW-1185">Reference proteome</keyword>
<dbReference type="Pfam" id="PF14344">
    <property type="entry name" value="DUF4397"/>
    <property type="match status" value="1"/>
</dbReference>
<keyword evidence="1" id="KW-0732">Signal</keyword>
<evidence type="ECO:0000259" key="2">
    <source>
        <dbReference type="Pfam" id="PF14344"/>
    </source>
</evidence>
<evidence type="ECO:0000256" key="1">
    <source>
        <dbReference type="SAM" id="SignalP"/>
    </source>
</evidence>
<dbReference type="AlphaFoldDB" id="A0A918C8V9"/>